<gene>
    <name evidence="2" type="ORF">SAMN05444167_0090</name>
</gene>
<dbReference type="EMBL" id="LT629690">
    <property type="protein sequence ID" value="SDE66966.1"/>
    <property type="molecule type" value="Genomic_DNA"/>
</dbReference>
<keyword evidence="3" id="KW-1185">Reference proteome</keyword>
<reference evidence="2 3" key="1">
    <citation type="submission" date="2016-10" db="EMBL/GenBank/DDBJ databases">
        <authorList>
            <person name="de Groot N.N."/>
        </authorList>
    </citation>
    <scope>NUCLEOTIDE SEQUENCE [LARGE SCALE GENOMIC DNA]</scope>
    <source>
        <strain evidence="2 3">GAS232</strain>
    </source>
</reference>
<keyword evidence="1" id="KW-0732">Signal</keyword>
<evidence type="ECO:0000313" key="2">
    <source>
        <dbReference type="EMBL" id="SDE66966.1"/>
    </source>
</evidence>
<feature type="signal peptide" evidence="1">
    <location>
        <begin position="1"/>
        <end position="25"/>
    </location>
</feature>
<organism evidence="2 3">
    <name type="scientific">Terriglobus roseus</name>
    <dbReference type="NCBI Taxonomy" id="392734"/>
    <lineage>
        <taxon>Bacteria</taxon>
        <taxon>Pseudomonadati</taxon>
        <taxon>Acidobacteriota</taxon>
        <taxon>Terriglobia</taxon>
        <taxon>Terriglobales</taxon>
        <taxon>Acidobacteriaceae</taxon>
        <taxon>Terriglobus</taxon>
    </lineage>
</organism>
<proteinExistence type="predicted"/>
<accession>A0A1G7ETZ5</accession>
<evidence type="ECO:0000256" key="1">
    <source>
        <dbReference type="SAM" id="SignalP"/>
    </source>
</evidence>
<evidence type="ECO:0008006" key="4">
    <source>
        <dbReference type="Google" id="ProtNLM"/>
    </source>
</evidence>
<name>A0A1G7ETZ5_9BACT</name>
<feature type="chain" id="PRO_5009240892" description="MetA-pathway of phenol degradation" evidence="1">
    <location>
        <begin position="26"/>
        <end position="326"/>
    </location>
</feature>
<dbReference type="AlphaFoldDB" id="A0A1G7ETZ5"/>
<protein>
    <recommendedName>
        <fullName evidence="4">MetA-pathway of phenol degradation</fullName>
    </recommendedName>
</protein>
<evidence type="ECO:0000313" key="3">
    <source>
        <dbReference type="Proteomes" id="UP000182427"/>
    </source>
</evidence>
<dbReference type="Proteomes" id="UP000182427">
    <property type="component" value="Chromosome I"/>
</dbReference>
<sequence length="326" mass="35110">MRSGRFFLGWGLWAAMAATTCPAQTATPQTTAAIQSTKNMSDQDLALAVANSLGPAGIVPRTTGFNASVISSSQYDSITGWANILTPSLAWRFNRYVSADVATPLFLYMRSQRVVQPTTGPPYTDTTIRHGLPGDTTMALHLSSKSFSMGKLGDFNDVLTGSLAAPTGSVEDGIGAGKVTYNVTNHLQSASFLAPYVDLGIGSTSRLQNRRVQRSQTSRGELANFGVGVSLELPRASTLYLEGYEQLPLGTQTVYQVDPRSGRPDATQNSNGLAEDNGINLSLDVPLAPHLTWSAFYSRGLRLHEDTVGFAFTMLLRNPMHKNTDR</sequence>